<dbReference type="PANTHER" id="PTHR33271:SF22">
    <property type="entry name" value="OS04G0445200 PROTEIN"/>
    <property type="match status" value="1"/>
</dbReference>
<organism evidence="3 4">
    <name type="scientific">Linum trigynum</name>
    <dbReference type="NCBI Taxonomy" id="586398"/>
    <lineage>
        <taxon>Eukaryota</taxon>
        <taxon>Viridiplantae</taxon>
        <taxon>Streptophyta</taxon>
        <taxon>Embryophyta</taxon>
        <taxon>Tracheophyta</taxon>
        <taxon>Spermatophyta</taxon>
        <taxon>Magnoliopsida</taxon>
        <taxon>eudicotyledons</taxon>
        <taxon>Gunneridae</taxon>
        <taxon>Pentapetalae</taxon>
        <taxon>rosids</taxon>
        <taxon>fabids</taxon>
        <taxon>Malpighiales</taxon>
        <taxon>Linaceae</taxon>
        <taxon>Linum</taxon>
    </lineage>
</organism>
<sequence>MQSSAASRLLFASVVASLLALACQAHRREDGSSLITQPIPSNLDLKIPPSDSAHLGAAAIHPRGVEIEKRIQVKKSGMRIVRNPPDSKLADLGVRSWPRWAFAPSKFPWTYSANETSYILEGKAKIYPEGSDEGVVISAGDLVDFPKGMSCTWEVSAPIYKHYKFND</sequence>
<feature type="signal peptide" evidence="1">
    <location>
        <begin position="1"/>
        <end position="25"/>
    </location>
</feature>
<keyword evidence="4" id="KW-1185">Reference proteome</keyword>
<dbReference type="CDD" id="cd02227">
    <property type="entry name" value="cupin_TM1112-like"/>
    <property type="match status" value="1"/>
</dbReference>
<dbReference type="Proteomes" id="UP001497516">
    <property type="component" value="Chromosome 9"/>
</dbReference>
<feature type="chain" id="PRO_5043371072" description="(S)-ureidoglycine aminohydrolase cupin domain-containing protein" evidence="1">
    <location>
        <begin position="26"/>
        <end position="167"/>
    </location>
</feature>
<dbReference type="Pfam" id="PF05899">
    <property type="entry name" value="Cupin_3"/>
    <property type="match status" value="1"/>
</dbReference>
<name>A0AAV2GVY7_9ROSI</name>
<dbReference type="InterPro" id="IPR008579">
    <property type="entry name" value="UGlyAH_Cupin_dom"/>
</dbReference>
<feature type="domain" description="(S)-ureidoglycine aminohydrolase cupin" evidence="2">
    <location>
        <begin position="90"/>
        <end position="163"/>
    </location>
</feature>
<reference evidence="3 4" key="1">
    <citation type="submission" date="2024-04" db="EMBL/GenBank/DDBJ databases">
        <authorList>
            <person name="Fracassetti M."/>
        </authorList>
    </citation>
    <scope>NUCLEOTIDE SEQUENCE [LARGE SCALE GENOMIC DNA]</scope>
</reference>
<protein>
    <recommendedName>
        <fullName evidence="2">(S)-ureidoglycine aminohydrolase cupin domain-containing protein</fullName>
    </recommendedName>
</protein>
<evidence type="ECO:0000256" key="1">
    <source>
        <dbReference type="SAM" id="SignalP"/>
    </source>
</evidence>
<evidence type="ECO:0000259" key="2">
    <source>
        <dbReference type="Pfam" id="PF05899"/>
    </source>
</evidence>
<keyword evidence="1" id="KW-0732">Signal</keyword>
<dbReference type="AlphaFoldDB" id="A0AAV2GVY7"/>
<dbReference type="InterPro" id="IPR014710">
    <property type="entry name" value="RmlC-like_jellyroll"/>
</dbReference>
<dbReference type="EMBL" id="OZ034822">
    <property type="protein sequence ID" value="CAL1414884.1"/>
    <property type="molecule type" value="Genomic_DNA"/>
</dbReference>
<dbReference type="InterPro" id="IPR011051">
    <property type="entry name" value="RmlC_Cupin_sf"/>
</dbReference>
<dbReference type="PANTHER" id="PTHR33271">
    <property type="entry name" value="OS04G0445200 PROTEIN"/>
    <property type="match status" value="1"/>
</dbReference>
<proteinExistence type="predicted"/>
<dbReference type="Gene3D" id="2.60.120.10">
    <property type="entry name" value="Jelly Rolls"/>
    <property type="match status" value="1"/>
</dbReference>
<gene>
    <name evidence="3" type="ORF">LTRI10_LOCUS54017</name>
</gene>
<accession>A0AAV2GVY7</accession>
<evidence type="ECO:0000313" key="4">
    <source>
        <dbReference type="Proteomes" id="UP001497516"/>
    </source>
</evidence>
<dbReference type="SUPFAM" id="SSF51182">
    <property type="entry name" value="RmlC-like cupins"/>
    <property type="match status" value="1"/>
</dbReference>
<evidence type="ECO:0000313" key="3">
    <source>
        <dbReference type="EMBL" id="CAL1414884.1"/>
    </source>
</evidence>